<dbReference type="EMBL" id="CAKMUD010000086">
    <property type="protein sequence ID" value="CAH1597498.1"/>
    <property type="molecule type" value="Genomic_DNA"/>
</dbReference>
<dbReference type="AlphaFoldDB" id="A0AAU9QP92"/>
<evidence type="ECO:0000313" key="1">
    <source>
        <dbReference type="EMBL" id="CAH1597498.1"/>
    </source>
</evidence>
<evidence type="ECO:0000313" key="2">
    <source>
        <dbReference type="Proteomes" id="UP001295462"/>
    </source>
</evidence>
<reference evidence="1" key="1">
    <citation type="submission" date="2022-01" db="EMBL/GenBank/DDBJ databases">
        <authorList>
            <person name="Lagorce A."/>
        </authorList>
    </citation>
    <scope>NUCLEOTIDE SEQUENCE</scope>
    <source>
        <strain evidence="1">Th15_F1_A12</strain>
    </source>
</reference>
<protein>
    <submittedName>
        <fullName evidence="1">Uncharacterized protein</fullName>
    </submittedName>
</protein>
<accession>A0AAU9QP92</accession>
<dbReference type="RefSeq" id="WP_409589419.1">
    <property type="nucleotide sequence ID" value="NZ_CAKMTZ010000085.1"/>
</dbReference>
<sequence>MSKQNTPPIVEAISKFCSENGISTDEQFFSLFDSINWHDADVDNAKQFIQELSFAKLRQNNKDTKQG</sequence>
<organism evidence="1 2">
    <name type="scientific">Vibrio jasicida</name>
    <dbReference type="NCBI Taxonomy" id="766224"/>
    <lineage>
        <taxon>Bacteria</taxon>
        <taxon>Pseudomonadati</taxon>
        <taxon>Pseudomonadota</taxon>
        <taxon>Gammaproteobacteria</taxon>
        <taxon>Vibrionales</taxon>
        <taxon>Vibrionaceae</taxon>
        <taxon>Vibrio</taxon>
    </lineage>
</organism>
<name>A0AAU9QP92_9VIBR</name>
<dbReference type="Proteomes" id="UP001295462">
    <property type="component" value="Unassembled WGS sequence"/>
</dbReference>
<comment type="caution">
    <text evidence="1">The sequence shown here is derived from an EMBL/GenBank/DDBJ whole genome shotgun (WGS) entry which is preliminary data.</text>
</comment>
<gene>
    <name evidence="1" type="ORF">THF1A12_320079</name>
</gene>
<proteinExistence type="predicted"/>